<comment type="caution">
    <text evidence="1">The sequence shown here is derived from an EMBL/GenBank/DDBJ whole genome shotgun (WGS) entry which is preliminary data.</text>
</comment>
<dbReference type="EMBL" id="LXQA010122243">
    <property type="protein sequence ID" value="MCI20896.1"/>
    <property type="molecule type" value="Genomic_DNA"/>
</dbReference>
<keyword evidence="2" id="KW-1185">Reference proteome</keyword>
<feature type="non-terminal residue" evidence="1">
    <location>
        <position position="1"/>
    </location>
</feature>
<evidence type="ECO:0000313" key="1">
    <source>
        <dbReference type="EMBL" id="MCI20896.1"/>
    </source>
</evidence>
<sequence length="141" mass="16149">KFAADLFLFLAENSAGKFPEDSKNRRKQLPTKVLAGNLNPQEIPRIFGPNPQDNQQENNKFLVVIVEVSELLYLDVSRFQTLFVVALELEKEVNGHTYPYYFWHFSKADSTTVRELVKLHRAGMAQNQVTTVRRMPSVPGI</sequence>
<dbReference type="Proteomes" id="UP000265520">
    <property type="component" value="Unassembled WGS sequence"/>
</dbReference>
<accession>A0A392QBG5</accession>
<proteinExistence type="predicted"/>
<organism evidence="1 2">
    <name type="scientific">Trifolium medium</name>
    <dbReference type="NCBI Taxonomy" id="97028"/>
    <lineage>
        <taxon>Eukaryota</taxon>
        <taxon>Viridiplantae</taxon>
        <taxon>Streptophyta</taxon>
        <taxon>Embryophyta</taxon>
        <taxon>Tracheophyta</taxon>
        <taxon>Spermatophyta</taxon>
        <taxon>Magnoliopsida</taxon>
        <taxon>eudicotyledons</taxon>
        <taxon>Gunneridae</taxon>
        <taxon>Pentapetalae</taxon>
        <taxon>rosids</taxon>
        <taxon>fabids</taxon>
        <taxon>Fabales</taxon>
        <taxon>Fabaceae</taxon>
        <taxon>Papilionoideae</taxon>
        <taxon>50 kb inversion clade</taxon>
        <taxon>NPAAA clade</taxon>
        <taxon>Hologalegina</taxon>
        <taxon>IRL clade</taxon>
        <taxon>Trifolieae</taxon>
        <taxon>Trifolium</taxon>
    </lineage>
</organism>
<reference evidence="1 2" key="1">
    <citation type="journal article" date="2018" name="Front. Plant Sci.">
        <title>Red Clover (Trifolium pratense) and Zigzag Clover (T. medium) - A Picture of Genomic Similarities and Differences.</title>
        <authorList>
            <person name="Dluhosova J."/>
            <person name="Istvanek J."/>
            <person name="Nedelnik J."/>
            <person name="Repkova J."/>
        </authorList>
    </citation>
    <scope>NUCLEOTIDE SEQUENCE [LARGE SCALE GENOMIC DNA]</scope>
    <source>
        <strain evidence="2">cv. 10/8</strain>
        <tissue evidence="1">Leaf</tissue>
    </source>
</reference>
<protein>
    <submittedName>
        <fullName evidence="1">Uncharacterized protein</fullName>
    </submittedName>
</protein>
<name>A0A392QBG5_9FABA</name>
<evidence type="ECO:0000313" key="2">
    <source>
        <dbReference type="Proteomes" id="UP000265520"/>
    </source>
</evidence>
<dbReference type="AlphaFoldDB" id="A0A392QBG5"/>